<evidence type="ECO:0000256" key="1">
    <source>
        <dbReference type="SAM" id="MobiDB-lite"/>
    </source>
</evidence>
<evidence type="ECO:0000313" key="2">
    <source>
        <dbReference type="EMBL" id="RMC06298.1"/>
    </source>
</evidence>
<keyword evidence="3" id="KW-1185">Reference proteome</keyword>
<name>A0A3M0K019_HIRRU</name>
<accession>A0A3M0K019</accession>
<proteinExistence type="predicted"/>
<dbReference type="Proteomes" id="UP000269221">
    <property type="component" value="Unassembled WGS sequence"/>
</dbReference>
<organism evidence="2 3">
    <name type="scientific">Hirundo rustica rustica</name>
    <dbReference type="NCBI Taxonomy" id="333673"/>
    <lineage>
        <taxon>Eukaryota</taxon>
        <taxon>Metazoa</taxon>
        <taxon>Chordata</taxon>
        <taxon>Craniata</taxon>
        <taxon>Vertebrata</taxon>
        <taxon>Euteleostomi</taxon>
        <taxon>Archelosauria</taxon>
        <taxon>Archosauria</taxon>
        <taxon>Dinosauria</taxon>
        <taxon>Saurischia</taxon>
        <taxon>Theropoda</taxon>
        <taxon>Coelurosauria</taxon>
        <taxon>Aves</taxon>
        <taxon>Neognathae</taxon>
        <taxon>Neoaves</taxon>
        <taxon>Telluraves</taxon>
        <taxon>Australaves</taxon>
        <taxon>Passeriformes</taxon>
        <taxon>Sylvioidea</taxon>
        <taxon>Hirundinidae</taxon>
        <taxon>Hirundo</taxon>
    </lineage>
</organism>
<reference evidence="2 3" key="1">
    <citation type="submission" date="2018-07" db="EMBL/GenBank/DDBJ databases">
        <title>A high quality draft genome assembly of the barn swallow (H. rustica rustica).</title>
        <authorList>
            <person name="Formenti G."/>
            <person name="Chiara M."/>
            <person name="Poveda L."/>
            <person name="Francoijs K.-J."/>
            <person name="Bonisoli-Alquati A."/>
            <person name="Canova L."/>
            <person name="Gianfranceschi L."/>
            <person name="Horner D.S."/>
            <person name="Saino N."/>
        </authorList>
    </citation>
    <scope>NUCLEOTIDE SEQUENCE [LARGE SCALE GENOMIC DNA]</scope>
    <source>
        <strain evidence="2">Chelidonia</strain>
        <tissue evidence="2">Blood</tissue>
    </source>
</reference>
<gene>
    <name evidence="2" type="ORF">DUI87_15729</name>
</gene>
<comment type="caution">
    <text evidence="2">The sequence shown here is derived from an EMBL/GenBank/DDBJ whole genome shotgun (WGS) entry which is preliminary data.</text>
</comment>
<evidence type="ECO:0000313" key="3">
    <source>
        <dbReference type="Proteomes" id="UP000269221"/>
    </source>
</evidence>
<feature type="region of interest" description="Disordered" evidence="1">
    <location>
        <begin position="96"/>
        <end position="120"/>
    </location>
</feature>
<dbReference type="EMBL" id="QRBI01000120">
    <property type="protein sequence ID" value="RMC06298.1"/>
    <property type="molecule type" value="Genomic_DNA"/>
</dbReference>
<sequence>MDLPLIKAEPIRRSLGDSVVKRERKVLKQLQPEERGMRICENSLQTPRSVQKKREEVLQVPELSVLKTMVRQVLEVHGGAESHGIFGFGRDPTGVIESNSEVNGPYGKQTHDPGVTSTTL</sequence>
<protein>
    <submittedName>
        <fullName evidence="2">Uncharacterized protein</fullName>
    </submittedName>
</protein>
<dbReference type="AlphaFoldDB" id="A0A3M0K019"/>